<dbReference type="Proteomes" id="UP001497522">
    <property type="component" value="Chromosome 13"/>
</dbReference>
<dbReference type="EMBL" id="OZ023714">
    <property type="protein sequence ID" value="CAK9862847.1"/>
    <property type="molecule type" value="Genomic_DNA"/>
</dbReference>
<proteinExistence type="predicted"/>
<evidence type="ECO:0000313" key="2">
    <source>
        <dbReference type="Proteomes" id="UP001497522"/>
    </source>
</evidence>
<keyword evidence="2" id="KW-1185">Reference proteome</keyword>
<evidence type="ECO:0000313" key="1">
    <source>
        <dbReference type="EMBL" id="CAK9862847.1"/>
    </source>
</evidence>
<name>A0ABP1AKB4_9BRYO</name>
<reference evidence="1" key="1">
    <citation type="submission" date="2024-03" db="EMBL/GenBank/DDBJ databases">
        <authorList>
            <consortium name="ELIXIR-Norway"/>
            <consortium name="Elixir Norway"/>
        </authorList>
    </citation>
    <scope>NUCLEOTIDE SEQUENCE</scope>
</reference>
<organism evidence="1 2">
    <name type="scientific">Sphagnum jensenii</name>
    <dbReference type="NCBI Taxonomy" id="128206"/>
    <lineage>
        <taxon>Eukaryota</taxon>
        <taxon>Viridiplantae</taxon>
        <taxon>Streptophyta</taxon>
        <taxon>Embryophyta</taxon>
        <taxon>Bryophyta</taxon>
        <taxon>Sphagnophytina</taxon>
        <taxon>Sphagnopsida</taxon>
        <taxon>Sphagnales</taxon>
        <taxon>Sphagnaceae</taxon>
        <taxon>Sphagnum</taxon>
    </lineage>
</organism>
<sequence>MLMLWKIVPVLQLVKPLKVIIQRIPLRVMGLAMCSKSGIALETKNGMPILHALPTYDFRGNGFWGVRVANDIVIWAEGTGDIEVRACVDGAKREGGSIKKALYVLELKNLLSTRQLTSNRIVEENNCQMRHQSKNGRIMMTDLLKLDNSTKRIQRL</sequence>
<accession>A0ABP1AKB4</accession>
<protein>
    <submittedName>
        <fullName evidence="1">Uncharacterized protein</fullName>
    </submittedName>
</protein>
<gene>
    <name evidence="1" type="ORF">CSSPJE1EN2_LOCUS5842</name>
</gene>